<dbReference type="NCBIfam" id="TIGR00254">
    <property type="entry name" value="GGDEF"/>
    <property type="match status" value="1"/>
</dbReference>
<dbReference type="Proteomes" id="UP001165652">
    <property type="component" value="Unassembled WGS sequence"/>
</dbReference>
<protein>
    <submittedName>
        <fullName evidence="4">Diguanylate cyclase</fullName>
        <ecNumber evidence="4">2.7.7.65</ecNumber>
    </submittedName>
</protein>
<reference evidence="4" key="1">
    <citation type="journal article" date="2023" name="Microbiol Resour">
        <title>Genome Sequences of Rhodoplanes serenus and Two Thermotolerant Strains, Rhodoplanes tepidamans and 'Rhodoplanes cryptolactis,' Further Refine the Genus.</title>
        <authorList>
            <person name="Rayyan A.A."/>
            <person name="Kyndt J.A."/>
        </authorList>
    </citation>
    <scope>NUCLEOTIDE SEQUENCE</scope>
    <source>
        <strain evidence="4">DSM 9987</strain>
    </source>
</reference>
<proteinExistence type="predicted"/>
<dbReference type="EMBL" id="JAQQLI010000054">
    <property type="protein sequence ID" value="MDC7788872.1"/>
    <property type="molecule type" value="Genomic_DNA"/>
</dbReference>
<dbReference type="EC" id="2.7.7.65" evidence="4"/>
<evidence type="ECO:0000259" key="1">
    <source>
        <dbReference type="PROSITE" id="PS50112"/>
    </source>
</evidence>
<comment type="caution">
    <text evidence="4">The sequence shown here is derived from an EMBL/GenBank/DDBJ whole genome shotgun (WGS) entry which is preliminary data.</text>
</comment>
<dbReference type="NCBIfam" id="TIGR00229">
    <property type="entry name" value="sensory_box"/>
    <property type="match status" value="1"/>
</dbReference>
<dbReference type="InterPro" id="IPR000160">
    <property type="entry name" value="GGDEF_dom"/>
</dbReference>
<dbReference type="InterPro" id="IPR043128">
    <property type="entry name" value="Rev_trsase/Diguanyl_cyclase"/>
</dbReference>
<dbReference type="InterPro" id="IPR013655">
    <property type="entry name" value="PAS_fold_3"/>
</dbReference>
<dbReference type="PROSITE" id="PS50113">
    <property type="entry name" value="PAC"/>
    <property type="match status" value="1"/>
</dbReference>
<dbReference type="RefSeq" id="WP_272779705.1">
    <property type="nucleotide sequence ID" value="NZ_JAQQLI010000054.1"/>
</dbReference>
<dbReference type="Gene3D" id="3.30.70.270">
    <property type="match status" value="1"/>
</dbReference>
<dbReference type="PROSITE" id="PS50887">
    <property type="entry name" value="GGDEF"/>
    <property type="match status" value="1"/>
</dbReference>
<dbReference type="GO" id="GO:0052621">
    <property type="term" value="F:diguanylate cyclase activity"/>
    <property type="evidence" value="ECO:0007669"/>
    <property type="project" value="UniProtKB-EC"/>
</dbReference>
<dbReference type="SMART" id="SM00267">
    <property type="entry name" value="GGDEF"/>
    <property type="match status" value="1"/>
</dbReference>
<name>A0ABT5JH75_RHOTP</name>
<dbReference type="CDD" id="cd00130">
    <property type="entry name" value="PAS"/>
    <property type="match status" value="1"/>
</dbReference>
<feature type="domain" description="PAC" evidence="2">
    <location>
        <begin position="169"/>
        <end position="222"/>
    </location>
</feature>
<evidence type="ECO:0000313" key="4">
    <source>
        <dbReference type="EMBL" id="MDC7788872.1"/>
    </source>
</evidence>
<dbReference type="Pfam" id="PF00990">
    <property type="entry name" value="GGDEF"/>
    <property type="match status" value="1"/>
</dbReference>
<dbReference type="SUPFAM" id="SSF55785">
    <property type="entry name" value="PYP-like sensor domain (PAS domain)"/>
    <property type="match status" value="1"/>
</dbReference>
<dbReference type="PROSITE" id="PS50112">
    <property type="entry name" value="PAS"/>
    <property type="match status" value="1"/>
</dbReference>
<dbReference type="InterPro" id="IPR000014">
    <property type="entry name" value="PAS"/>
</dbReference>
<dbReference type="SUPFAM" id="SSF55073">
    <property type="entry name" value="Nucleotide cyclase"/>
    <property type="match status" value="1"/>
</dbReference>
<keyword evidence="4" id="KW-0808">Transferase</keyword>
<gene>
    <name evidence="4" type="ORF">PQJ73_24575</name>
</gene>
<feature type="domain" description="GGDEF" evidence="3">
    <location>
        <begin position="254"/>
        <end position="385"/>
    </location>
</feature>
<dbReference type="PANTHER" id="PTHR44757">
    <property type="entry name" value="DIGUANYLATE CYCLASE DGCP"/>
    <property type="match status" value="1"/>
</dbReference>
<dbReference type="InterPro" id="IPR035965">
    <property type="entry name" value="PAS-like_dom_sf"/>
</dbReference>
<dbReference type="Pfam" id="PF08447">
    <property type="entry name" value="PAS_3"/>
    <property type="match status" value="1"/>
</dbReference>
<evidence type="ECO:0000313" key="5">
    <source>
        <dbReference type="Proteomes" id="UP001165652"/>
    </source>
</evidence>
<dbReference type="InterPro" id="IPR029787">
    <property type="entry name" value="Nucleotide_cyclase"/>
</dbReference>
<dbReference type="PANTHER" id="PTHR44757:SF2">
    <property type="entry name" value="BIOFILM ARCHITECTURE MAINTENANCE PROTEIN MBAA"/>
    <property type="match status" value="1"/>
</dbReference>
<feature type="domain" description="PAS" evidence="1">
    <location>
        <begin position="95"/>
        <end position="165"/>
    </location>
</feature>
<accession>A0ABT5JH75</accession>
<dbReference type="InterPro" id="IPR001610">
    <property type="entry name" value="PAC"/>
</dbReference>
<dbReference type="InterPro" id="IPR052155">
    <property type="entry name" value="Biofilm_reg_signaling"/>
</dbReference>
<reference evidence="4" key="2">
    <citation type="submission" date="2023-02" db="EMBL/GenBank/DDBJ databases">
        <authorList>
            <person name="Rayyan A."/>
            <person name="Meyer T."/>
            <person name="Kyndt J.A."/>
        </authorList>
    </citation>
    <scope>NUCLEOTIDE SEQUENCE</scope>
    <source>
        <strain evidence="4">DSM 9987</strain>
    </source>
</reference>
<dbReference type="InterPro" id="IPR000700">
    <property type="entry name" value="PAS-assoc_C"/>
</dbReference>
<organism evidence="4 5">
    <name type="scientific">Rhodoplanes tepidamans</name>
    <name type="common">Rhodoplanes cryptolactis</name>
    <dbReference type="NCBI Taxonomy" id="200616"/>
    <lineage>
        <taxon>Bacteria</taxon>
        <taxon>Pseudomonadati</taxon>
        <taxon>Pseudomonadota</taxon>
        <taxon>Alphaproteobacteria</taxon>
        <taxon>Hyphomicrobiales</taxon>
        <taxon>Nitrobacteraceae</taxon>
        <taxon>Rhodoplanes</taxon>
    </lineage>
</organism>
<evidence type="ECO:0000259" key="2">
    <source>
        <dbReference type="PROSITE" id="PS50113"/>
    </source>
</evidence>
<dbReference type="SMART" id="SM00086">
    <property type="entry name" value="PAC"/>
    <property type="match status" value="1"/>
</dbReference>
<keyword evidence="4" id="KW-0548">Nucleotidyltransferase</keyword>
<evidence type="ECO:0000259" key="3">
    <source>
        <dbReference type="PROSITE" id="PS50887"/>
    </source>
</evidence>
<dbReference type="Gene3D" id="3.30.450.20">
    <property type="entry name" value="PAS domain"/>
    <property type="match status" value="1"/>
</dbReference>
<sequence>MTSAVGRLDIGGPIVWIEDVLKDAALAGHPGVAGMPALRFVAAVSLGPDGRDRLVLFDTRPRARSVEGLRRLDDLGAIARQQVSLSTAARDATDREAEFRLLAETSTDTIVRGDLDGNRIYVSPSVKTLLGYAPEELVGRRAVELTHPDDLPAFRCLMTDVRAGRLDVGVTEQRQRHRDGSWVWLEASLRLTFDRPTGAPNGYVASVRDIGRRKALEAQLAQLAMSDELTGLPNRNLFGKRLLEAVENTRRTGRCFALLYMDIDGFKQVNDNLGHAAGDALLREIATRFRAVLRSDDTVARLGGDEFAFILTVNRTMAADLTQRLIAVAEEPFRYGDADFMIGLSAGIACAPDDGLTPDSLLVRADRALYTAKAAGKGVYRYFDPSML</sequence>
<dbReference type="SMART" id="SM00091">
    <property type="entry name" value="PAS"/>
    <property type="match status" value="1"/>
</dbReference>
<dbReference type="CDD" id="cd01949">
    <property type="entry name" value="GGDEF"/>
    <property type="match status" value="1"/>
</dbReference>
<keyword evidence="5" id="KW-1185">Reference proteome</keyword>